<dbReference type="SMART" id="SM00387">
    <property type="entry name" value="HATPase_c"/>
    <property type="match status" value="1"/>
</dbReference>
<dbReference type="InterPro" id="IPR005467">
    <property type="entry name" value="His_kinase_dom"/>
</dbReference>
<dbReference type="SMART" id="SM00304">
    <property type="entry name" value="HAMP"/>
    <property type="match status" value="1"/>
</dbReference>
<dbReference type="InterPro" id="IPR036890">
    <property type="entry name" value="HATPase_C_sf"/>
</dbReference>
<comment type="subcellular location">
    <subcellularLocation>
        <location evidence="2">Cell membrane</location>
    </subcellularLocation>
</comment>
<dbReference type="PROSITE" id="PS50885">
    <property type="entry name" value="HAMP"/>
    <property type="match status" value="1"/>
</dbReference>
<dbReference type="InterPro" id="IPR003660">
    <property type="entry name" value="HAMP_dom"/>
</dbReference>
<gene>
    <name evidence="14" type="ORF">JOF48_002746</name>
</gene>
<proteinExistence type="predicted"/>
<dbReference type="InterPro" id="IPR003661">
    <property type="entry name" value="HisK_dim/P_dom"/>
</dbReference>
<keyword evidence="8 11" id="KW-1133">Transmembrane helix</keyword>
<name>A0ABS4YYS4_9MICC</name>
<evidence type="ECO:0000256" key="7">
    <source>
        <dbReference type="ARBA" id="ARBA00022777"/>
    </source>
</evidence>
<keyword evidence="4" id="KW-0597">Phosphoprotein</keyword>
<evidence type="ECO:0000256" key="9">
    <source>
        <dbReference type="ARBA" id="ARBA00023012"/>
    </source>
</evidence>
<sequence length="485" mass="51073">MTDSPRRHLTARGRIIGAMVLLLAVAFAGSIVLSAQILNARTDAMVDDRLTHAATSFRTFATSPSGSSQFTADALLTRFLQDTVPTRAETAFSLLDGVPHRRMAGDPPARLDRDPAFLALVTGHEQPVHGRYATSAGPVAYAVIPVQVVGDSASGALVSVQFRREVAAPLFSSLGIFALAGVLAVIGAGIASWLIAGRVLAPLRQVRETAETISETDLKGRIEVKGHDDVAALATTFNRMLDRLETAFATQQQFVDDAGHELRTPITVVRGHLEMMSEDPAERAETIALVTDELDRMARIVNDLLLLAKSQQPDFVVPQEVELMELMVDALSKASMLGPQNWTLDELAEGHIAADGQRLTQALMQLASNAVNHTPPGGTIALGSTYDDGTLLLWVRDTGAGIAEEDQAGIFSRFHRGPNSGHSAGAGLGLSIVKSIAEGHGGSVTVASSLGAGSIFTMLLPVSLLPDDESNAGGAGPGSHEKGHA</sequence>
<feature type="domain" description="Histidine kinase" evidence="12">
    <location>
        <begin position="257"/>
        <end position="464"/>
    </location>
</feature>
<keyword evidence="7 14" id="KW-0418">Kinase</keyword>
<evidence type="ECO:0000256" key="10">
    <source>
        <dbReference type="ARBA" id="ARBA00023136"/>
    </source>
</evidence>
<keyword evidence="6 11" id="KW-0812">Transmembrane</keyword>
<dbReference type="PANTHER" id="PTHR45436:SF5">
    <property type="entry name" value="SENSOR HISTIDINE KINASE TRCS"/>
    <property type="match status" value="1"/>
</dbReference>
<dbReference type="SUPFAM" id="SSF158472">
    <property type="entry name" value="HAMP domain-like"/>
    <property type="match status" value="1"/>
</dbReference>
<evidence type="ECO:0000256" key="2">
    <source>
        <dbReference type="ARBA" id="ARBA00004236"/>
    </source>
</evidence>
<keyword evidence="5" id="KW-0808">Transferase</keyword>
<evidence type="ECO:0000256" key="1">
    <source>
        <dbReference type="ARBA" id="ARBA00000085"/>
    </source>
</evidence>
<dbReference type="Gene3D" id="1.10.287.130">
    <property type="match status" value="1"/>
</dbReference>
<feature type="transmembrane region" description="Helical" evidence="11">
    <location>
        <begin position="15"/>
        <end position="35"/>
    </location>
</feature>
<evidence type="ECO:0000256" key="11">
    <source>
        <dbReference type="SAM" id="Phobius"/>
    </source>
</evidence>
<evidence type="ECO:0000259" key="13">
    <source>
        <dbReference type="PROSITE" id="PS50885"/>
    </source>
</evidence>
<dbReference type="Pfam" id="PF02518">
    <property type="entry name" value="HATPase_c"/>
    <property type="match status" value="1"/>
</dbReference>
<dbReference type="RefSeq" id="WP_209681559.1">
    <property type="nucleotide sequence ID" value="NZ_JAGIOI010000001.1"/>
</dbReference>
<evidence type="ECO:0000256" key="8">
    <source>
        <dbReference type="ARBA" id="ARBA00022989"/>
    </source>
</evidence>
<dbReference type="InterPro" id="IPR004358">
    <property type="entry name" value="Sig_transdc_His_kin-like_C"/>
</dbReference>
<dbReference type="Proteomes" id="UP000711614">
    <property type="component" value="Unassembled WGS sequence"/>
</dbReference>
<dbReference type="Pfam" id="PF00672">
    <property type="entry name" value="HAMP"/>
    <property type="match status" value="1"/>
</dbReference>
<dbReference type="EC" id="2.7.13.3" evidence="3"/>
<organism evidence="14 15">
    <name type="scientific">Arthrobacter stackebrandtii</name>
    <dbReference type="NCBI Taxonomy" id="272161"/>
    <lineage>
        <taxon>Bacteria</taxon>
        <taxon>Bacillati</taxon>
        <taxon>Actinomycetota</taxon>
        <taxon>Actinomycetes</taxon>
        <taxon>Micrococcales</taxon>
        <taxon>Micrococcaceae</taxon>
        <taxon>Arthrobacter</taxon>
    </lineage>
</organism>
<evidence type="ECO:0000256" key="3">
    <source>
        <dbReference type="ARBA" id="ARBA00012438"/>
    </source>
</evidence>
<evidence type="ECO:0000313" key="15">
    <source>
        <dbReference type="Proteomes" id="UP000711614"/>
    </source>
</evidence>
<dbReference type="GO" id="GO:0016301">
    <property type="term" value="F:kinase activity"/>
    <property type="evidence" value="ECO:0007669"/>
    <property type="project" value="UniProtKB-KW"/>
</dbReference>
<evidence type="ECO:0000313" key="14">
    <source>
        <dbReference type="EMBL" id="MBP2413947.1"/>
    </source>
</evidence>
<dbReference type="PRINTS" id="PR00344">
    <property type="entry name" value="BCTRLSENSOR"/>
</dbReference>
<dbReference type="CDD" id="cd06225">
    <property type="entry name" value="HAMP"/>
    <property type="match status" value="1"/>
</dbReference>
<dbReference type="PANTHER" id="PTHR45436">
    <property type="entry name" value="SENSOR HISTIDINE KINASE YKOH"/>
    <property type="match status" value="1"/>
</dbReference>
<dbReference type="InterPro" id="IPR003594">
    <property type="entry name" value="HATPase_dom"/>
</dbReference>
<dbReference type="InterPro" id="IPR050428">
    <property type="entry name" value="TCS_sensor_his_kinase"/>
</dbReference>
<dbReference type="SUPFAM" id="SSF47384">
    <property type="entry name" value="Homodimeric domain of signal transducing histidine kinase"/>
    <property type="match status" value="1"/>
</dbReference>
<evidence type="ECO:0000256" key="6">
    <source>
        <dbReference type="ARBA" id="ARBA00022692"/>
    </source>
</evidence>
<dbReference type="Gene3D" id="3.30.565.10">
    <property type="entry name" value="Histidine kinase-like ATPase, C-terminal domain"/>
    <property type="match status" value="1"/>
</dbReference>
<accession>A0ABS4YYS4</accession>
<dbReference type="Pfam" id="PF00512">
    <property type="entry name" value="HisKA"/>
    <property type="match status" value="1"/>
</dbReference>
<dbReference type="InterPro" id="IPR036097">
    <property type="entry name" value="HisK_dim/P_sf"/>
</dbReference>
<keyword evidence="9" id="KW-0902">Two-component regulatory system</keyword>
<evidence type="ECO:0000259" key="12">
    <source>
        <dbReference type="PROSITE" id="PS50109"/>
    </source>
</evidence>
<protein>
    <recommendedName>
        <fullName evidence="3">histidine kinase</fullName>
        <ecNumber evidence="3">2.7.13.3</ecNumber>
    </recommendedName>
</protein>
<dbReference type="CDD" id="cd00075">
    <property type="entry name" value="HATPase"/>
    <property type="match status" value="1"/>
</dbReference>
<feature type="domain" description="HAMP" evidence="13">
    <location>
        <begin position="197"/>
        <end position="249"/>
    </location>
</feature>
<dbReference type="SUPFAM" id="SSF55874">
    <property type="entry name" value="ATPase domain of HSP90 chaperone/DNA topoisomerase II/histidine kinase"/>
    <property type="match status" value="1"/>
</dbReference>
<evidence type="ECO:0000256" key="4">
    <source>
        <dbReference type="ARBA" id="ARBA00022553"/>
    </source>
</evidence>
<feature type="transmembrane region" description="Helical" evidence="11">
    <location>
        <begin position="170"/>
        <end position="195"/>
    </location>
</feature>
<reference evidence="14 15" key="1">
    <citation type="submission" date="2021-03" db="EMBL/GenBank/DDBJ databases">
        <title>Sequencing the genomes of 1000 actinobacteria strains.</title>
        <authorList>
            <person name="Klenk H.-P."/>
        </authorList>
    </citation>
    <scope>NUCLEOTIDE SEQUENCE [LARGE SCALE GENOMIC DNA]</scope>
    <source>
        <strain evidence="14 15">DSM 16005</strain>
    </source>
</reference>
<dbReference type="Gene3D" id="6.10.340.10">
    <property type="match status" value="1"/>
</dbReference>
<dbReference type="PROSITE" id="PS50109">
    <property type="entry name" value="HIS_KIN"/>
    <property type="match status" value="1"/>
</dbReference>
<comment type="catalytic activity">
    <reaction evidence="1">
        <text>ATP + protein L-histidine = ADP + protein N-phospho-L-histidine.</text>
        <dbReference type="EC" id="2.7.13.3"/>
    </reaction>
</comment>
<dbReference type="SMART" id="SM00388">
    <property type="entry name" value="HisKA"/>
    <property type="match status" value="1"/>
</dbReference>
<dbReference type="CDD" id="cd00082">
    <property type="entry name" value="HisKA"/>
    <property type="match status" value="1"/>
</dbReference>
<keyword evidence="10 11" id="KW-0472">Membrane</keyword>
<dbReference type="EMBL" id="JAGIOI010000001">
    <property type="protein sequence ID" value="MBP2413947.1"/>
    <property type="molecule type" value="Genomic_DNA"/>
</dbReference>
<evidence type="ECO:0000256" key="5">
    <source>
        <dbReference type="ARBA" id="ARBA00022679"/>
    </source>
</evidence>
<comment type="caution">
    <text evidence="14">The sequence shown here is derived from an EMBL/GenBank/DDBJ whole genome shotgun (WGS) entry which is preliminary data.</text>
</comment>
<keyword evidence="15" id="KW-1185">Reference proteome</keyword>